<reference evidence="4" key="1">
    <citation type="journal article" date="2014" name="Science">
        <title>The coffee genome provides insight into the convergent evolution of caffeine biosynthesis.</title>
        <authorList>
            <person name="Denoeud F."/>
            <person name="Carretero-Paulet L."/>
            <person name="Dereeper A."/>
            <person name="Droc G."/>
            <person name="Guyot R."/>
            <person name="Pietrella M."/>
            <person name="Zheng C."/>
            <person name="Alberti A."/>
            <person name="Anthony F."/>
            <person name="Aprea G."/>
            <person name="Aury J.M."/>
            <person name="Bento P."/>
            <person name="Bernard M."/>
            <person name="Bocs S."/>
            <person name="Campa C."/>
            <person name="Cenci A."/>
            <person name="Combes M.C."/>
            <person name="Crouzillat D."/>
            <person name="Da Silva C."/>
            <person name="Daddiego L."/>
            <person name="De Bellis F."/>
            <person name="Dussert S."/>
            <person name="Garsmeur O."/>
            <person name="Gayraud T."/>
            <person name="Guignon V."/>
            <person name="Jahn K."/>
            <person name="Jamilloux V."/>
            <person name="Joet T."/>
            <person name="Labadie K."/>
            <person name="Lan T."/>
            <person name="Leclercq J."/>
            <person name="Lepelley M."/>
            <person name="Leroy T."/>
            <person name="Li L.T."/>
            <person name="Librado P."/>
            <person name="Lopez L."/>
            <person name="Munoz A."/>
            <person name="Noel B."/>
            <person name="Pallavicini A."/>
            <person name="Perrotta G."/>
            <person name="Poncet V."/>
            <person name="Pot D."/>
            <person name="Priyono X."/>
            <person name="Rigoreau M."/>
            <person name="Rouard M."/>
            <person name="Rozas J."/>
            <person name="Tranchant-Dubreuil C."/>
            <person name="VanBuren R."/>
            <person name="Zhang Q."/>
            <person name="Andrade A.C."/>
            <person name="Argout X."/>
            <person name="Bertrand B."/>
            <person name="de Kochko A."/>
            <person name="Graziosi G."/>
            <person name="Henry R.J."/>
            <person name="Jayarama X."/>
            <person name="Ming R."/>
            <person name="Nagai C."/>
            <person name="Rounsley S."/>
            <person name="Sankoff D."/>
            <person name="Giuliano G."/>
            <person name="Albert V.A."/>
            <person name="Wincker P."/>
            <person name="Lashermes P."/>
        </authorList>
    </citation>
    <scope>NUCLEOTIDE SEQUENCE [LARGE SCALE GENOMIC DNA]</scope>
    <source>
        <strain evidence="4">cv. DH200-94</strain>
    </source>
</reference>
<dbReference type="OMA" id="TQIFFAG"/>
<sequence length="582" mass="64714">MEEGEDLTPFWVQSTSNRGRVRRFRRGLSSFFLSSGLLVSVLLITAVSFLVLVVPATISFSSQIFRPNNVKRSWDSLNLVLVLAALVFGFLSRNKNEDRNFEEYHDTTPTSTRTETRKSNPSTAQGWYNYSSIEAEKTHHSNPLQWHGYSDQTAYNSTSTTDNQGGLLRRTCSSYPDLLVASSRLTSGDDPWMCYDDMIIETPRYSRTGELHRRRSWKYTFDDSQMESKNFYVDKFAYPHPQERPSNTPATPPPSSPPPVPPAPSSPPPESPLLRPASPPLDNEKPKRVHQSVAHRRERRRKRRDSQMENNEPISEPATPPPPPPPPPPLPQFVDQKSGKSEKKRTGGNATKDFLNSLYHKKKKKRQRQKSVENFDALLNEPQMPPLHLQLPPQSPPPPPPPSVLQNLFSSKKSKGKTTHTVISVPIPQLPSRHKPTQKALQPVKVRSFDSEEGNSNSGGESPLVPIPPPPPPPPFFKSPAWKFVLQGDYVRVNSNLSSRSGSPDLDDVESDGTPTAAADGGDMTPFAASPLFCPSPDVDSKAESFISRFRAGLKLEKIDSMNKRHGVGLSNLGPGSGPTDI</sequence>
<evidence type="ECO:0000256" key="2">
    <source>
        <dbReference type="SAM" id="Phobius"/>
    </source>
</evidence>
<feature type="transmembrane region" description="Helical" evidence="2">
    <location>
        <begin position="74"/>
        <end position="91"/>
    </location>
</feature>
<dbReference type="PhylomeDB" id="A0A068TPA9"/>
<feature type="compositionally biased region" description="Pro residues" evidence="1">
    <location>
        <begin position="465"/>
        <end position="477"/>
    </location>
</feature>
<name>A0A068TPA9_COFCA</name>
<feature type="compositionally biased region" description="Pro residues" evidence="1">
    <location>
        <begin position="393"/>
        <end position="403"/>
    </location>
</feature>
<accession>A0A068TPA9</accession>
<keyword evidence="4" id="KW-1185">Reference proteome</keyword>
<feature type="compositionally biased region" description="Basic residues" evidence="1">
    <location>
        <begin position="287"/>
        <end position="304"/>
    </location>
</feature>
<dbReference type="InParanoid" id="A0A068TPA9"/>
<dbReference type="Proteomes" id="UP000295252">
    <property type="component" value="Chromosome VI"/>
</dbReference>
<feature type="region of interest" description="Disordered" evidence="1">
    <location>
        <begin position="101"/>
        <end position="123"/>
    </location>
</feature>
<feature type="region of interest" description="Disordered" evidence="1">
    <location>
        <begin position="495"/>
        <end position="529"/>
    </location>
</feature>
<dbReference type="InterPro" id="IPR008480">
    <property type="entry name" value="DUF761_pln"/>
</dbReference>
<organism evidence="3 4">
    <name type="scientific">Coffea canephora</name>
    <name type="common">Robusta coffee</name>
    <dbReference type="NCBI Taxonomy" id="49390"/>
    <lineage>
        <taxon>Eukaryota</taxon>
        <taxon>Viridiplantae</taxon>
        <taxon>Streptophyta</taxon>
        <taxon>Embryophyta</taxon>
        <taxon>Tracheophyta</taxon>
        <taxon>Spermatophyta</taxon>
        <taxon>Magnoliopsida</taxon>
        <taxon>eudicotyledons</taxon>
        <taxon>Gunneridae</taxon>
        <taxon>Pentapetalae</taxon>
        <taxon>asterids</taxon>
        <taxon>lamiids</taxon>
        <taxon>Gentianales</taxon>
        <taxon>Rubiaceae</taxon>
        <taxon>Ixoroideae</taxon>
        <taxon>Gardenieae complex</taxon>
        <taxon>Bertiereae - Coffeeae clade</taxon>
        <taxon>Coffeeae</taxon>
        <taxon>Coffea</taxon>
    </lineage>
</organism>
<gene>
    <name evidence="3" type="ORF">GSCOC_T00021815001</name>
</gene>
<evidence type="ECO:0000313" key="3">
    <source>
        <dbReference type="EMBL" id="CDO97877.1"/>
    </source>
</evidence>
<dbReference type="EMBL" id="HG739086">
    <property type="protein sequence ID" value="CDO97877.1"/>
    <property type="molecule type" value="Genomic_DNA"/>
</dbReference>
<dbReference type="Gramene" id="CDO97877">
    <property type="protein sequence ID" value="CDO97877"/>
    <property type="gene ID" value="GSCOC_T00021815001"/>
</dbReference>
<feature type="compositionally biased region" description="Pro residues" evidence="1">
    <location>
        <begin position="250"/>
        <end position="271"/>
    </location>
</feature>
<dbReference type="AlphaFoldDB" id="A0A068TPA9"/>
<dbReference type="OrthoDB" id="787201at2759"/>
<keyword evidence="2" id="KW-0812">Transmembrane</keyword>
<dbReference type="PANTHER" id="PTHR33098:SF36">
    <property type="entry name" value="HYDROXYPROLINE-RICH GLYCOPROTEIN FAMILY PROTEIN"/>
    <property type="match status" value="1"/>
</dbReference>
<keyword evidence="2" id="KW-1133">Transmembrane helix</keyword>
<dbReference type="PANTHER" id="PTHR33098">
    <property type="entry name" value="COTTON FIBER (DUF761)"/>
    <property type="match status" value="1"/>
</dbReference>
<protein>
    <submittedName>
        <fullName evidence="3">Uncharacterized protein</fullName>
    </submittedName>
</protein>
<evidence type="ECO:0000313" key="4">
    <source>
        <dbReference type="Proteomes" id="UP000295252"/>
    </source>
</evidence>
<dbReference type="STRING" id="49390.A0A068TPA9"/>
<proteinExistence type="predicted"/>
<feature type="compositionally biased region" description="Basic residues" evidence="1">
    <location>
        <begin position="359"/>
        <end position="369"/>
    </location>
</feature>
<feature type="transmembrane region" description="Helical" evidence="2">
    <location>
        <begin position="28"/>
        <end position="54"/>
    </location>
</feature>
<feature type="region of interest" description="Disordered" evidence="1">
    <location>
        <begin position="238"/>
        <end position="479"/>
    </location>
</feature>
<feature type="compositionally biased region" description="Pro residues" evidence="1">
    <location>
        <begin position="318"/>
        <end position="331"/>
    </location>
</feature>
<evidence type="ECO:0000256" key="1">
    <source>
        <dbReference type="SAM" id="MobiDB-lite"/>
    </source>
</evidence>
<dbReference type="Pfam" id="PF05553">
    <property type="entry name" value="DUF761"/>
    <property type="match status" value="1"/>
</dbReference>
<keyword evidence="2" id="KW-0472">Membrane</keyword>